<dbReference type="AlphaFoldDB" id="A0A9W6EVK0"/>
<dbReference type="InterPro" id="IPR026444">
    <property type="entry name" value="Secre_tail"/>
</dbReference>
<dbReference type="Pfam" id="PF18962">
    <property type="entry name" value="Por_Secre_tail"/>
    <property type="match status" value="1"/>
</dbReference>
<sequence length="278" mass="31504">MGMCAIVSFSQVQNLDFENWETDFNRPSGWECAYYYNPSPVTNFYFPPETNAQSNNFALKICLWYMYVEDMAIQKASIDYRPSSLQGHYKYEQNLIYDANYNEVIDTAAVSVYLTKWNTTTVQRDTIGTGILEFGEEKTAYTAFTNPITYINQQVPDSIIMIFEPSKFPVYTLPGTNGVTSTSFFTIDNLSLTQGPLTNAEVLAQQVALYPNPTNANIRITNFTGTVSVYTTAGKKVLNEKEITLGTNELGLKQLPPGVYLLKLQQQDQVFYKKVVRE</sequence>
<dbReference type="Proteomes" id="UP001143545">
    <property type="component" value="Unassembled WGS sequence"/>
</dbReference>
<gene>
    <name evidence="3" type="ORF">NBRC110019_16370</name>
</gene>
<accession>A0A9W6EVK0</accession>
<dbReference type="InterPro" id="IPR038653">
    <property type="entry name" value="Put_CMD_sf"/>
</dbReference>
<keyword evidence="4" id="KW-1185">Reference proteome</keyword>
<dbReference type="EMBL" id="BRVP01000009">
    <property type="protein sequence ID" value="GLB52597.1"/>
    <property type="molecule type" value="Genomic_DNA"/>
</dbReference>
<feature type="domain" description="Secretion system C-terminal sorting" evidence="2">
    <location>
        <begin position="209"/>
        <end position="276"/>
    </location>
</feature>
<evidence type="ECO:0000313" key="3">
    <source>
        <dbReference type="EMBL" id="GLB52597.1"/>
    </source>
</evidence>
<reference evidence="3" key="1">
    <citation type="submission" date="2022-07" db="EMBL/GenBank/DDBJ databases">
        <title>Taxonomy of Novel Oxalotrophic and Methylotrophic Bacteria.</title>
        <authorList>
            <person name="Sahin N."/>
            <person name="Tani A."/>
        </authorList>
    </citation>
    <scope>NUCLEOTIDE SEQUENCE</scope>
    <source>
        <strain evidence="3">AM327</strain>
    </source>
</reference>
<evidence type="ECO:0000313" key="4">
    <source>
        <dbReference type="Proteomes" id="UP001143545"/>
    </source>
</evidence>
<protein>
    <recommendedName>
        <fullName evidence="2">Secretion system C-terminal sorting domain-containing protein</fullName>
    </recommendedName>
</protein>
<proteinExistence type="predicted"/>
<dbReference type="Gene3D" id="2.60.120.890">
    <property type="entry name" value="BT2081, beta-jelly-roll domain"/>
    <property type="match status" value="1"/>
</dbReference>
<dbReference type="NCBIfam" id="TIGR04183">
    <property type="entry name" value="Por_Secre_tail"/>
    <property type="match status" value="1"/>
</dbReference>
<comment type="caution">
    <text evidence="3">The sequence shown here is derived from an EMBL/GenBank/DDBJ whole genome shotgun (WGS) entry which is preliminary data.</text>
</comment>
<evidence type="ECO:0000259" key="2">
    <source>
        <dbReference type="Pfam" id="PF18962"/>
    </source>
</evidence>
<keyword evidence="1" id="KW-0732">Signal</keyword>
<name>A0A9W6EVK0_9FLAO</name>
<evidence type="ECO:0000256" key="1">
    <source>
        <dbReference type="ARBA" id="ARBA00022729"/>
    </source>
</evidence>
<organism evidence="3 4">
    <name type="scientific">Neptunitalea chrysea</name>
    <dbReference type="NCBI Taxonomy" id="1647581"/>
    <lineage>
        <taxon>Bacteria</taxon>
        <taxon>Pseudomonadati</taxon>
        <taxon>Bacteroidota</taxon>
        <taxon>Flavobacteriia</taxon>
        <taxon>Flavobacteriales</taxon>
        <taxon>Flavobacteriaceae</taxon>
        <taxon>Neptunitalea</taxon>
    </lineage>
</organism>